<comment type="caution">
    <text evidence="1">The sequence shown here is derived from an EMBL/GenBank/DDBJ whole genome shotgun (WGS) entry which is preliminary data.</text>
</comment>
<dbReference type="InterPro" id="IPR002110">
    <property type="entry name" value="Ankyrin_rpt"/>
</dbReference>
<dbReference type="Proteomes" id="UP000654075">
    <property type="component" value="Unassembled WGS sequence"/>
</dbReference>
<evidence type="ECO:0000313" key="1">
    <source>
        <dbReference type="EMBL" id="CAE8634813.1"/>
    </source>
</evidence>
<organism evidence="1 2">
    <name type="scientific">Polarella glacialis</name>
    <name type="common">Dinoflagellate</name>
    <dbReference type="NCBI Taxonomy" id="89957"/>
    <lineage>
        <taxon>Eukaryota</taxon>
        <taxon>Sar</taxon>
        <taxon>Alveolata</taxon>
        <taxon>Dinophyceae</taxon>
        <taxon>Suessiales</taxon>
        <taxon>Suessiaceae</taxon>
        <taxon>Polarella</taxon>
    </lineage>
</organism>
<protein>
    <submittedName>
        <fullName evidence="1">Uncharacterized protein</fullName>
    </submittedName>
</protein>
<keyword evidence="2" id="KW-1185">Reference proteome</keyword>
<reference evidence="1" key="1">
    <citation type="submission" date="2021-02" db="EMBL/GenBank/DDBJ databases">
        <authorList>
            <person name="Dougan E. K."/>
            <person name="Rhodes N."/>
            <person name="Thang M."/>
            <person name="Chan C."/>
        </authorList>
    </citation>
    <scope>NUCLEOTIDE SEQUENCE</scope>
</reference>
<dbReference type="EMBL" id="CAJNNV010031143">
    <property type="protein sequence ID" value="CAE8634813.1"/>
    <property type="molecule type" value="Genomic_DNA"/>
</dbReference>
<dbReference type="Gene3D" id="1.25.40.20">
    <property type="entry name" value="Ankyrin repeat-containing domain"/>
    <property type="match status" value="1"/>
</dbReference>
<name>A0A813HAW9_POLGL</name>
<proteinExistence type="predicted"/>
<gene>
    <name evidence="1" type="ORF">PGLA1383_LOCUS50430</name>
</gene>
<dbReference type="InterPro" id="IPR036770">
    <property type="entry name" value="Ankyrin_rpt-contain_sf"/>
</dbReference>
<dbReference type="AlphaFoldDB" id="A0A813HAW9"/>
<dbReference type="SUPFAM" id="SSF48403">
    <property type="entry name" value="Ankyrin repeat"/>
    <property type="match status" value="1"/>
</dbReference>
<dbReference type="Pfam" id="PF00023">
    <property type="entry name" value="Ank"/>
    <property type="match status" value="1"/>
</dbReference>
<sequence>MANIWTAAGDGDIQRSLSLDVLSARSWGHHALLEALLAREAAANLTDVARADVLLPLLQRSKFEVAADIFLKVAVSDPPQQLHDTPLHHLVHSELSLAEMRPVMELLLRHGADPRLRNNEGQTCLDAARDAARAEEAIENGEDEEGGLDVNETEFAKLLRSCESAAEASKSSS</sequence>
<evidence type="ECO:0000313" key="2">
    <source>
        <dbReference type="Proteomes" id="UP000654075"/>
    </source>
</evidence>
<accession>A0A813HAW9</accession>